<gene>
    <name evidence="2" type="ORF">M513_12225</name>
</gene>
<sequence length="74" mass="8590">MNKHFKATPTRRRYQTFTLSSNQARGTASAEHTEEEMNTSFPTTFHQLHSLKFSSCHCTRTHQMRLRCRVSSSA</sequence>
<dbReference type="EMBL" id="KL363348">
    <property type="protein sequence ID" value="KFD46903.1"/>
    <property type="molecule type" value="Genomic_DNA"/>
</dbReference>
<dbReference type="Proteomes" id="UP000030764">
    <property type="component" value="Unassembled WGS sequence"/>
</dbReference>
<reference evidence="2 3" key="1">
    <citation type="journal article" date="2014" name="Nat. Genet.">
        <title>Genome and transcriptome of the porcine whipworm Trichuris suis.</title>
        <authorList>
            <person name="Jex A.R."/>
            <person name="Nejsum P."/>
            <person name="Schwarz E.M."/>
            <person name="Hu L."/>
            <person name="Young N.D."/>
            <person name="Hall R.S."/>
            <person name="Korhonen P.K."/>
            <person name="Liao S."/>
            <person name="Thamsborg S."/>
            <person name="Xia J."/>
            <person name="Xu P."/>
            <person name="Wang S."/>
            <person name="Scheerlinck J.P."/>
            <person name="Hofmann A."/>
            <person name="Sternberg P.W."/>
            <person name="Wang J."/>
            <person name="Gasser R.B."/>
        </authorList>
    </citation>
    <scope>NUCLEOTIDE SEQUENCE [LARGE SCALE GENOMIC DNA]</scope>
    <source>
        <strain evidence="2">DCEP-RM93M</strain>
    </source>
</reference>
<evidence type="ECO:0000313" key="2">
    <source>
        <dbReference type="EMBL" id="KFD46903.1"/>
    </source>
</evidence>
<organism evidence="2 3">
    <name type="scientific">Trichuris suis</name>
    <name type="common">pig whipworm</name>
    <dbReference type="NCBI Taxonomy" id="68888"/>
    <lineage>
        <taxon>Eukaryota</taxon>
        <taxon>Metazoa</taxon>
        <taxon>Ecdysozoa</taxon>
        <taxon>Nematoda</taxon>
        <taxon>Enoplea</taxon>
        <taxon>Dorylaimia</taxon>
        <taxon>Trichinellida</taxon>
        <taxon>Trichuridae</taxon>
        <taxon>Trichuris</taxon>
    </lineage>
</organism>
<name>A0A085LPK7_9BILA</name>
<keyword evidence="3" id="KW-1185">Reference proteome</keyword>
<dbReference type="AlphaFoldDB" id="A0A085LPK7"/>
<feature type="region of interest" description="Disordered" evidence="1">
    <location>
        <begin position="20"/>
        <end position="39"/>
    </location>
</feature>
<evidence type="ECO:0000313" key="3">
    <source>
        <dbReference type="Proteomes" id="UP000030764"/>
    </source>
</evidence>
<evidence type="ECO:0000256" key="1">
    <source>
        <dbReference type="SAM" id="MobiDB-lite"/>
    </source>
</evidence>
<proteinExistence type="predicted"/>
<accession>A0A085LPK7</accession>
<protein>
    <submittedName>
        <fullName evidence="2">Uncharacterized protein</fullName>
    </submittedName>
</protein>